<proteinExistence type="predicted"/>
<reference evidence="1" key="1">
    <citation type="submission" date="2020-10" db="EMBL/GenBank/DDBJ databases">
        <authorList>
            <person name="Gilroy R."/>
        </authorList>
    </citation>
    <scope>NUCLEOTIDE SEQUENCE</scope>
    <source>
        <strain evidence="1">ChiSxjej2B14-6234</strain>
    </source>
</reference>
<comment type="caution">
    <text evidence="1">The sequence shown here is derived from an EMBL/GenBank/DDBJ whole genome shotgun (WGS) entry which is preliminary data.</text>
</comment>
<evidence type="ECO:0000313" key="2">
    <source>
        <dbReference type="Proteomes" id="UP000886887"/>
    </source>
</evidence>
<dbReference type="AlphaFoldDB" id="A0A9D0ZE21"/>
<dbReference type="EMBL" id="DVFJ01000038">
    <property type="protein sequence ID" value="HIQ72778.1"/>
    <property type="molecule type" value="Genomic_DNA"/>
</dbReference>
<dbReference type="Proteomes" id="UP000886887">
    <property type="component" value="Unassembled WGS sequence"/>
</dbReference>
<gene>
    <name evidence="1" type="ORF">IAB73_11285</name>
</gene>
<protein>
    <submittedName>
        <fullName evidence="1">Uncharacterized protein</fullName>
    </submittedName>
</protein>
<sequence length="78" mass="8371">MRCGCPECGAYMVHADGARVSCVCPDCGYRCTACLGTNTLLSRETLAALREDRALAERVAQDILRADKAQDDAEGDAF</sequence>
<organism evidence="1 2">
    <name type="scientific">Candidatus Onthenecus intestinigallinarum</name>
    <dbReference type="NCBI Taxonomy" id="2840875"/>
    <lineage>
        <taxon>Bacteria</taxon>
        <taxon>Bacillati</taxon>
        <taxon>Bacillota</taxon>
        <taxon>Clostridia</taxon>
        <taxon>Eubacteriales</taxon>
        <taxon>Candidatus Onthenecus</taxon>
    </lineage>
</organism>
<accession>A0A9D0ZE21</accession>
<reference evidence="1" key="2">
    <citation type="journal article" date="2021" name="PeerJ">
        <title>Extensive microbial diversity within the chicken gut microbiome revealed by metagenomics and culture.</title>
        <authorList>
            <person name="Gilroy R."/>
            <person name="Ravi A."/>
            <person name="Getino M."/>
            <person name="Pursley I."/>
            <person name="Horton D.L."/>
            <person name="Alikhan N.F."/>
            <person name="Baker D."/>
            <person name="Gharbi K."/>
            <person name="Hall N."/>
            <person name="Watson M."/>
            <person name="Adriaenssens E.M."/>
            <person name="Foster-Nyarko E."/>
            <person name="Jarju S."/>
            <person name="Secka A."/>
            <person name="Antonio M."/>
            <person name="Oren A."/>
            <person name="Chaudhuri R.R."/>
            <person name="La Ragione R."/>
            <person name="Hildebrand F."/>
            <person name="Pallen M.J."/>
        </authorList>
    </citation>
    <scope>NUCLEOTIDE SEQUENCE</scope>
    <source>
        <strain evidence="1">ChiSxjej2B14-6234</strain>
    </source>
</reference>
<name>A0A9D0ZE21_9FIRM</name>
<evidence type="ECO:0000313" key="1">
    <source>
        <dbReference type="EMBL" id="HIQ72778.1"/>
    </source>
</evidence>